<dbReference type="SUPFAM" id="SSF49503">
    <property type="entry name" value="Cupredoxins"/>
    <property type="match status" value="1"/>
</dbReference>
<keyword evidence="16 18" id="KW-0472">Membrane</keyword>
<name>A0A3Q8U9R8_9HYME</name>
<dbReference type="Gene3D" id="1.10.287.90">
    <property type="match status" value="1"/>
</dbReference>
<feature type="domain" description="Cytochrome oxidase subunit II transmembrane region profile" evidence="21">
    <location>
        <begin position="1"/>
        <end position="84"/>
    </location>
</feature>
<evidence type="ECO:0000256" key="2">
    <source>
        <dbReference type="ARBA" id="ARBA00007866"/>
    </source>
</evidence>
<dbReference type="InterPro" id="IPR002429">
    <property type="entry name" value="CcO_II-like_C"/>
</dbReference>
<keyword evidence="10" id="KW-0460">Magnesium</keyword>
<dbReference type="PROSITE" id="PS50999">
    <property type="entry name" value="COX2_TM"/>
    <property type="match status" value="1"/>
</dbReference>
<evidence type="ECO:0000256" key="13">
    <source>
        <dbReference type="ARBA" id="ARBA00022989"/>
    </source>
</evidence>
<gene>
    <name evidence="22" type="primary">cox2</name>
</gene>
<comment type="catalytic activity">
    <reaction evidence="17">
        <text>4 Fe(II)-[cytochrome c] + O2 + 8 H(+)(in) = 4 Fe(III)-[cytochrome c] + 2 H2O + 4 H(+)(out)</text>
        <dbReference type="Rhea" id="RHEA:11436"/>
        <dbReference type="Rhea" id="RHEA-COMP:10350"/>
        <dbReference type="Rhea" id="RHEA-COMP:14399"/>
        <dbReference type="ChEBI" id="CHEBI:15377"/>
        <dbReference type="ChEBI" id="CHEBI:15378"/>
        <dbReference type="ChEBI" id="CHEBI:15379"/>
        <dbReference type="ChEBI" id="CHEBI:29033"/>
        <dbReference type="ChEBI" id="CHEBI:29034"/>
        <dbReference type="EC" id="7.1.1.9"/>
    </reaction>
    <physiologicalReaction direction="left-to-right" evidence="17">
        <dbReference type="Rhea" id="RHEA:11437"/>
    </physiologicalReaction>
</comment>
<evidence type="ECO:0000259" key="21">
    <source>
        <dbReference type="PROSITE" id="PS50999"/>
    </source>
</evidence>
<evidence type="ECO:0000256" key="6">
    <source>
        <dbReference type="ARBA" id="ARBA00022660"/>
    </source>
</evidence>
<dbReference type="InterPro" id="IPR045187">
    <property type="entry name" value="CcO_II"/>
</dbReference>
<evidence type="ECO:0000256" key="17">
    <source>
        <dbReference type="ARBA" id="ARBA00049512"/>
    </source>
</evidence>
<dbReference type="Gene3D" id="2.60.40.420">
    <property type="entry name" value="Cupredoxins - blue copper proteins"/>
    <property type="match status" value="1"/>
</dbReference>
<feature type="domain" description="Cytochrome oxidase subunit II copper A binding" evidence="20">
    <location>
        <begin position="85"/>
        <end position="220"/>
    </location>
</feature>
<proteinExistence type="inferred from homology"/>
<dbReference type="GO" id="GO:0005507">
    <property type="term" value="F:copper ion binding"/>
    <property type="evidence" value="ECO:0007669"/>
    <property type="project" value="InterPro"/>
</dbReference>
<evidence type="ECO:0000256" key="15">
    <source>
        <dbReference type="ARBA" id="ARBA00023128"/>
    </source>
</evidence>
<keyword evidence="6 18" id="KW-0679">Respiratory chain</keyword>
<keyword evidence="7 18" id="KW-0812">Transmembrane</keyword>
<comment type="function">
    <text evidence="18">Component of the cytochrome c oxidase, the last enzyme in the mitochondrial electron transport chain which drives oxidative phosphorylation. The respiratory chain contains 3 multisubunit complexes succinate dehydrogenase (complex II, CII), ubiquinol-cytochrome c oxidoreductase (cytochrome b-c1 complex, complex III, CIII) and cytochrome c oxidase (complex IV, CIV), that cooperate to transfer electrons derived from NADH and succinate to molecular oxygen, creating an electrochemical gradient over the inner membrane that drives transmembrane transport and the ATP synthase. Cytochrome c oxidase is the component of the respiratory chain that catalyzes the reduction of oxygen to water. Electrons originating from reduced cytochrome c in the intermembrane space (IMS) are transferred via the dinuclear copper A center (CU(A)) of subunit 2 and heme A of subunit 1 to the active site in subunit 1, a binuclear center (BNC) formed by heme A3 and copper B (CU(B)). The BNC reduces molecular oxygen to 2 water molecules using 4 electrons from cytochrome c in the IMS and 4 protons from the mitochondrial matrix.</text>
</comment>
<evidence type="ECO:0000256" key="18">
    <source>
        <dbReference type="RuleBase" id="RU000457"/>
    </source>
</evidence>
<feature type="transmembrane region" description="Helical" evidence="19">
    <location>
        <begin position="16"/>
        <end position="35"/>
    </location>
</feature>
<dbReference type="Pfam" id="PF02790">
    <property type="entry name" value="COX2_TM"/>
    <property type="match status" value="1"/>
</dbReference>
<dbReference type="PROSITE" id="PS00078">
    <property type="entry name" value="COX2"/>
    <property type="match status" value="1"/>
</dbReference>
<dbReference type="GO" id="GO:0042773">
    <property type="term" value="P:ATP synthesis coupled electron transport"/>
    <property type="evidence" value="ECO:0007669"/>
    <property type="project" value="TreeGrafter"/>
</dbReference>
<comment type="similarity">
    <text evidence="2 18">Belongs to the cytochrome c oxidase subunit 2 family.</text>
</comment>
<evidence type="ECO:0000256" key="3">
    <source>
        <dbReference type="ARBA" id="ARBA00011164"/>
    </source>
</evidence>
<dbReference type="Pfam" id="PF00116">
    <property type="entry name" value="COX2"/>
    <property type="match status" value="1"/>
</dbReference>
<evidence type="ECO:0000256" key="7">
    <source>
        <dbReference type="ARBA" id="ARBA00022692"/>
    </source>
</evidence>
<sequence length="220" mass="25788">MFQDAVSSIMENMIMFYDYAMLLIMVIIMLIMYMLMFMIKNKLINRFLLEGQMIEMVWTVIPMFFLIFLAIPSLKVLYLTDEINSPIFTFKAIGHQWYWEYEYNLNLSNKYLEIKLDNIDSIMNKNYSLNSFRLLDVSESFIIPMKCQVRLMVLSDDVIHSFALPSLGIKIDAVPGRLNQISLNINRPGMFYGQCSEICGVNHSFMPIMIESIKLSKFIK</sequence>
<evidence type="ECO:0000259" key="20">
    <source>
        <dbReference type="PROSITE" id="PS50857"/>
    </source>
</evidence>
<keyword evidence="15 18" id="KW-0496">Mitochondrion</keyword>
<evidence type="ECO:0000256" key="8">
    <source>
        <dbReference type="ARBA" id="ARBA00022723"/>
    </source>
</evidence>
<dbReference type="SUPFAM" id="SSF81464">
    <property type="entry name" value="Cytochrome c oxidase subunit II-like, transmembrane region"/>
    <property type="match status" value="1"/>
</dbReference>
<evidence type="ECO:0000256" key="11">
    <source>
        <dbReference type="ARBA" id="ARBA00022967"/>
    </source>
</evidence>
<protein>
    <recommendedName>
        <fullName evidence="4 18">Cytochrome c oxidase subunit 2</fullName>
    </recommendedName>
</protein>
<keyword evidence="9 18" id="KW-0999">Mitochondrion inner membrane</keyword>
<comment type="subcellular location">
    <subcellularLocation>
        <location evidence="1 18">Mitochondrion inner membrane</location>
        <topology evidence="1 18">Multi-pass membrane protein</topology>
    </subcellularLocation>
</comment>
<dbReference type="GO" id="GO:0005743">
    <property type="term" value="C:mitochondrial inner membrane"/>
    <property type="evidence" value="ECO:0007669"/>
    <property type="project" value="UniProtKB-SubCell"/>
</dbReference>
<dbReference type="AlphaFoldDB" id="A0A3Q8U9R8"/>
<dbReference type="PANTHER" id="PTHR22888">
    <property type="entry name" value="CYTOCHROME C OXIDASE, SUBUNIT II"/>
    <property type="match status" value="1"/>
</dbReference>
<evidence type="ECO:0000256" key="4">
    <source>
        <dbReference type="ARBA" id="ARBA00015946"/>
    </source>
</evidence>
<accession>A0A3Q8U9R8</accession>
<evidence type="ECO:0000256" key="16">
    <source>
        <dbReference type="ARBA" id="ARBA00023136"/>
    </source>
</evidence>
<keyword evidence="5 18" id="KW-0813">Transport</keyword>
<evidence type="ECO:0000256" key="9">
    <source>
        <dbReference type="ARBA" id="ARBA00022792"/>
    </source>
</evidence>
<evidence type="ECO:0000256" key="14">
    <source>
        <dbReference type="ARBA" id="ARBA00023008"/>
    </source>
</evidence>
<evidence type="ECO:0000256" key="1">
    <source>
        <dbReference type="ARBA" id="ARBA00004448"/>
    </source>
</evidence>
<comment type="cofactor">
    <cofactor evidence="18">
        <name>Cu cation</name>
        <dbReference type="ChEBI" id="CHEBI:23378"/>
    </cofactor>
    <text evidence="18">Binds a copper A center.</text>
</comment>
<evidence type="ECO:0000256" key="19">
    <source>
        <dbReference type="SAM" id="Phobius"/>
    </source>
</evidence>
<dbReference type="InterPro" id="IPR001505">
    <property type="entry name" value="Copper_CuA"/>
</dbReference>
<geneLocation type="mitochondrion" evidence="22"/>
<keyword evidence="13 19" id="KW-1133">Transmembrane helix</keyword>
<dbReference type="InterPro" id="IPR008972">
    <property type="entry name" value="Cupredoxin"/>
</dbReference>
<comment type="subunit">
    <text evidence="3">Component of the cytochrome c oxidase (complex IV, CIV), a multisubunit enzyme composed of a catalytic core of 3 subunits and several supernumerary subunits. The complex exists as a monomer or a dimer and forms supercomplexes (SCs) in the inner mitochondrial membrane with ubiquinol-cytochrome c oxidoreductase (cytochrome b-c1 complex, complex III, CIII).</text>
</comment>
<dbReference type="PROSITE" id="PS50857">
    <property type="entry name" value="COX2_CUA"/>
    <property type="match status" value="1"/>
</dbReference>
<keyword evidence="14 18" id="KW-0186">Copper</keyword>
<dbReference type="InterPro" id="IPR011759">
    <property type="entry name" value="Cyt_c_oxidase_su2_TM_dom"/>
</dbReference>
<dbReference type="GO" id="GO:0004129">
    <property type="term" value="F:cytochrome-c oxidase activity"/>
    <property type="evidence" value="ECO:0007669"/>
    <property type="project" value="UniProtKB-EC"/>
</dbReference>
<feature type="transmembrane region" description="Helical" evidence="19">
    <location>
        <begin position="56"/>
        <end position="78"/>
    </location>
</feature>
<dbReference type="EMBL" id="MG923494">
    <property type="protein sequence ID" value="AZL93223.1"/>
    <property type="molecule type" value="Genomic_DNA"/>
</dbReference>
<reference evidence="22" key="1">
    <citation type="journal article" date="2018" name="Mol. Phylogenet. Evol.">
        <title>Mitochondrial phylogenomics of the Hymenoptera.</title>
        <authorList>
            <person name="Tang P."/>
            <person name="Zhu J.C."/>
            <person name="Zheng B.Y."/>
            <person name="Wei S.J."/>
            <person name="Sharkey M."/>
            <person name="Chen X.X."/>
            <person name="Vogler A.P."/>
        </authorList>
    </citation>
    <scope>NUCLEOTIDE SEQUENCE</scope>
</reference>
<evidence type="ECO:0000256" key="10">
    <source>
        <dbReference type="ARBA" id="ARBA00022842"/>
    </source>
</evidence>
<dbReference type="PANTHER" id="PTHR22888:SF9">
    <property type="entry name" value="CYTOCHROME C OXIDASE SUBUNIT 2"/>
    <property type="match status" value="1"/>
</dbReference>
<keyword evidence="12 18" id="KW-0249">Electron transport</keyword>
<evidence type="ECO:0000256" key="5">
    <source>
        <dbReference type="ARBA" id="ARBA00022448"/>
    </source>
</evidence>
<dbReference type="InterPro" id="IPR036257">
    <property type="entry name" value="Cyt_c_oxidase_su2_TM_sf"/>
</dbReference>
<evidence type="ECO:0000256" key="12">
    <source>
        <dbReference type="ARBA" id="ARBA00022982"/>
    </source>
</evidence>
<organism evidence="22">
    <name type="scientific">Eurytoma sp. ZJUH_2016013</name>
    <dbReference type="NCBI Taxonomy" id="2491157"/>
    <lineage>
        <taxon>Eukaryota</taxon>
        <taxon>Metazoa</taxon>
        <taxon>Ecdysozoa</taxon>
        <taxon>Arthropoda</taxon>
        <taxon>Hexapoda</taxon>
        <taxon>Insecta</taxon>
        <taxon>Pterygota</taxon>
        <taxon>Neoptera</taxon>
        <taxon>Endopterygota</taxon>
        <taxon>Hymenoptera</taxon>
        <taxon>Apocrita</taxon>
        <taxon>Proctotrupomorpha</taxon>
        <taxon>Chalcidoidea</taxon>
        <taxon>Eurytomidae</taxon>
        <taxon>Eurytominae</taxon>
        <taxon>Eurytoma</taxon>
    </lineage>
</organism>
<keyword evidence="11" id="KW-1278">Translocase</keyword>
<keyword evidence="8 18" id="KW-0479">Metal-binding</keyword>
<evidence type="ECO:0000313" key="22">
    <source>
        <dbReference type="EMBL" id="AZL93223.1"/>
    </source>
</evidence>
<dbReference type="PRINTS" id="PR01166">
    <property type="entry name" value="CYCOXIDASEII"/>
</dbReference>